<dbReference type="EMBL" id="CP003843">
    <property type="protein sequence ID" value="AFS82753.1"/>
    <property type="molecule type" value="Genomic_DNA"/>
</dbReference>
<dbReference type="Proteomes" id="UP000006100">
    <property type="component" value="Chromosome"/>
</dbReference>
<sequence>MEFMQYFQALKLGQKRVAEAREYLNTLTNGKAMPALALTDTKSNVWSPVGEENLYAFVDESAGFVLTDNSGYILALVDKTGASKTIVQGITKQQKEILEKAFENDNIPKFEGKVILPV</sequence>
<evidence type="ECO:0000313" key="2">
    <source>
        <dbReference type="Proteomes" id="UP000006100"/>
    </source>
</evidence>
<evidence type="ECO:0000313" key="1">
    <source>
        <dbReference type="EMBL" id="AFS82753.1"/>
    </source>
</evidence>
<dbReference type="PATRIC" id="fig|1229909.8.peg.1033"/>
<protein>
    <submittedName>
        <fullName evidence="1">Uncharacterized protein</fullName>
    </submittedName>
</protein>
<dbReference type="KEGG" id="nir:NSED_04745"/>
<gene>
    <name evidence="1" type="ORF">NSED_04745</name>
</gene>
<dbReference type="eggNOG" id="arCOG08655">
    <property type="taxonomic scope" value="Archaea"/>
</dbReference>
<name>K0B981_9ARCH</name>
<accession>K0B981</accession>
<dbReference type="HOGENOM" id="CLU_2103622_0_0_2"/>
<keyword evidence="2" id="KW-1185">Reference proteome</keyword>
<dbReference type="AlphaFoldDB" id="K0B981"/>
<organism evidence="1 2">
    <name type="scientific">Candidatus Nitrosopumilus sediminis</name>
    <dbReference type="NCBI Taxonomy" id="1229909"/>
    <lineage>
        <taxon>Archaea</taxon>
        <taxon>Nitrososphaerota</taxon>
        <taxon>Nitrososphaeria</taxon>
        <taxon>Nitrosopumilales</taxon>
        <taxon>Nitrosopumilaceae</taxon>
        <taxon>Nitrosopumilus</taxon>
    </lineage>
</organism>
<proteinExistence type="predicted"/>
<dbReference type="STRING" id="1229909.NSED_04745"/>
<reference evidence="1 2" key="1">
    <citation type="journal article" date="2012" name="J. Bacteriol.">
        <title>Draft Genome Sequence of an Ammonia-Oxidizing Archaeon, "Candidatus Nitrosopumilus sediminis" AR2, from Svalbard in the Arctic Circle.</title>
        <authorList>
            <person name="Park S.J."/>
            <person name="Kim J.G."/>
            <person name="Jung M.Y."/>
            <person name="Kim S.J."/>
            <person name="Cha I.T."/>
            <person name="Ghai R."/>
            <person name="Martin-Cuadrado A.B."/>
            <person name="Rodriguez-Valera F."/>
            <person name="Rhee S.K."/>
        </authorList>
    </citation>
    <scope>NUCLEOTIDE SEQUENCE [LARGE SCALE GENOMIC DNA]</scope>
    <source>
        <strain evidence="1 2">AR2</strain>
    </source>
</reference>